<accession>A0ABM1XKS6</accession>
<keyword evidence="1" id="KW-0862">Zinc</keyword>
<evidence type="ECO:0000256" key="1">
    <source>
        <dbReference type="PROSITE-ProRule" id="PRU01263"/>
    </source>
</evidence>
<protein>
    <recommendedName>
        <fullName evidence="2">ZAD domain-containing protein</fullName>
    </recommendedName>
</protein>
<dbReference type="SMART" id="SM00868">
    <property type="entry name" value="zf-AD"/>
    <property type="match status" value="1"/>
</dbReference>
<evidence type="ECO:0000259" key="2">
    <source>
        <dbReference type="PROSITE" id="PS51915"/>
    </source>
</evidence>
<dbReference type="InterPro" id="IPR012934">
    <property type="entry name" value="Znf_AD"/>
</dbReference>
<feature type="binding site" evidence="1">
    <location>
        <position position="21"/>
    </location>
    <ligand>
        <name>Zn(2+)</name>
        <dbReference type="ChEBI" id="CHEBI:29105"/>
    </ligand>
</feature>
<dbReference type="PROSITE" id="PS51915">
    <property type="entry name" value="ZAD"/>
    <property type="match status" value="1"/>
</dbReference>
<dbReference type="SUPFAM" id="SSF57716">
    <property type="entry name" value="Glucocorticoid receptor-like (DNA-binding domain)"/>
    <property type="match status" value="1"/>
</dbReference>
<name>A0ABM1XKS6_AEDAL</name>
<feature type="binding site" evidence="1">
    <location>
        <position position="76"/>
    </location>
    <ligand>
        <name>Zn(2+)</name>
        <dbReference type="ChEBI" id="CHEBI:29105"/>
    </ligand>
</feature>
<dbReference type="Proteomes" id="UP000069940">
    <property type="component" value="Unassembled WGS sequence"/>
</dbReference>
<reference evidence="4" key="1">
    <citation type="journal article" date="2015" name="Proc. Natl. Acad. Sci. U.S.A.">
        <title>Genome sequence of the Asian Tiger mosquito, Aedes albopictus, reveals insights into its biology, genetics, and evolution.</title>
        <authorList>
            <person name="Chen X.G."/>
            <person name="Jiang X."/>
            <person name="Gu J."/>
            <person name="Xu M."/>
            <person name="Wu Y."/>
            <person name="Deng Y."/>
            <person name="Zhang C."/>
            <person name="Bonizzoni M."/>
            <person name="Dermauw W."/>
            <person name="Vontas J."/>
            <person name="Armbruster P."/>
            <person name="Huang X."/>
            <person name="Yang Y."/>
            <person name="Zhang H."/>
            <person name="He W."/>
            <person name="Peng H."/>
            <person name="Liu Y."/>
            <person name="Wu K."/>
            <person name="Chen J."/>
            <person name="Lirakis M."/>
            <person name="Topalis P."/>
            <person name="Van Leeuwen T."/>
            <person name="Hall A.B."/>
            <person name="Jiang X."/>
            <person name="Thorpe C."/>
            <person name="Mueller R.L."/>
            <person name="Sun C."/>
            <person name="Waterhouse R.M."/>
            <person name="Yan G."/>
            <person name="Tu Z.J."/>
            <person name="Fang X."/>
            <person name="James A.A."/>
        </authorList>
    </citation>
    <scope>NUCLEOTIDE SEQUENCE [LARGE SCALE GENOMIC DNA]</scope>
    <source>
        <strain evidence="4">Foshan</strain>
    </source>
</reference>
<feature type="binding site" evidence="1">
    <location>
        <position position="24"/>
    </location>
    <ligand>
        <name>Zn(2+)</name>
        <dbReference type="ChEBI" id="CHEBI:29105"/>
    </ligand>
</feature>
<dbReference type="GeneID" id="134287897"/>
<dbReference type="Gene3D" id="3.40.1800.20">
    <property type="match status" value="1"/>
</dbReference>
<dbReference type="Pfam" id="PF07776">
    <property type="entry name" value="zf-AD"/>
    <property type="match status" value="1"/>
</dbReference>
<keyword evidence="1" id="KW-0863">Zinc-finger</keyword>
<reference evidence="3" key="2">
    <citation type="submission" date="2025-05" db="UniProtKB">
        <authorList>
            <consortium name="EnsemblMetazoa"/>
        </authorList>
    </citation>
    <scope>IDENTIFICATION</scope>
    <source>
        <strain evidence="3">Foshan</strain>
    </source>
</reference>
<keyword evidence="1" id="KW-0479">Metal-binding</keyword>
<dbReference type="EnsemblMetazoa" id="AALFPA23_000587.R404">
    <property type="protein sequence ID" value="AALFPA23_000587.P404"/>
    <property type="gene ID" value="AALFPA23_000587"/>
</dbReference>
<sequence>MTRPEPWLMALVAKNGLDNLCRVCLASGNADLGYTLINIFEPPNQDTASGFSKADVLHTICDIELSEDDHLPKRICPVCFSRLDDAYNLRQQSQTTQQTLYEVLAEVTSASENAARNNVNQLEHEVGKLFERSKLFPKMFLFGMFPISCFSFQGYFEQLRTYLTHILPL</sequence>
<feature type="domain" description="ZAD" evidence="2">
    <location>
        <begin position="19"/>
        <end position="103"/>
    </location>
</feature>
<dbReference type="RefSeq" id="XP_062707066.1">
    <property type="nucleotide sequence ID" value="XM_062851082.1"/>
</dbReference>
<feature type="binding site" evidence="1">
    <location>
        <position position="79"/>
    </location>
    <ligand>
        <name>Zn(2+)</name>
        <dbReference type="ChEBI" id="CHEBI:29105"/>
    </ligand>
</feature>
<evidence type="ECO:0000313" key="4">
    <source>
        <dbReference type="Proteomes" id="UP000069940"/>
    </source>
</evidence>
<keyword evidence="4" id="KW-1185">Reference proteome</keyword>
<organism evidence="3 4">
    <name type="scientific">Aedes albopictus</name>
    <name type="common">Asian tiger mosquito</name>
    <name type="synonym">Stegomyia albopicta</name>
    <dbReference type="NCBI Taxonomy" id="7160"/>
    <lineage>
        <taxon>Eukaryota</taxon>
        <taxon>Metazoa</taxon>
        <taxon>Ecdysozoa</taxon>
        <taxon>Arthropoda</taxon>
        <taxon>Hexapoda</taxon>
        <taxon>Insecta</taxon>
        <taxon>Pterygota</taxon>
        <taxon>Neoptera</taxon>
        <taxon>Endopterygota</taxon>
        <taxon>Diptera</taxon>
        <taxon>Nematocera</taxon>
        <taxon>Culicoidea</taxon>
        <taxon>Culicidae</taxon>
        <taxon>Culicinae</taxon>
        <taxon>Aedini</taxon>
        <taxon>Aedes</taxon>
        <taxon>Stegomyia</taxon>
    </lineage>
</organism>
<evidence type="ECO:0000313" key="3">
    <source>
        <dbReference type="EnsemblMetazoa" id="AALFPA23_000587.P404"/>
    </source>
</evidence>
<proteinExistence type="predicted"/>